<evidence type="ECO:0000313" key="8">
    <source>
        <dbReference type="EMBL" id="WVN85687.1"/>
    </source>
</evidence>
<dbReference type="GeneID" id="91085050"/>
<keyword evidence="5" id="KW-0539">Nucleus</keyword>
<feature type="compositionally biased region" description="Acidic residues" evidence="6">
    <location>
        <begin position="125"/>
        <end position="135"/>
    </location>
</feature>
<keyword evidence="3" id="KW-0238">DNA-binding</keyword>
<dbReference type="Gene3D" id="3.40.1810.10">
    <property type="entry name" value="Transcription factor, MADS-box"/>
    <property type="match status" value="1"/>
</dbReference>
<gene>
    <name evidence="8" type="ORF">L203_100836</name>
</gene>
<dbReference type="GO" id="GO:0005634">
    <property type="term" value="C:nucleus"/>
    <property type="evidence" value="ECO:0007669"/>
    <property type="project" value="UniProtKB-SubCell"/>
</dbReference>
<evidence type="ECO:0000256" key="5">
    <source>
        <dbReference type="ARBA" id="ARBA00023242"/>
    </source>
</evidence>
<dbReference type="PRINTS" id="PR00404">
    <property type="entry name" value="MADSDOMAIN"/>
</dbReference>
<dbReference type="RefSeq" id="XP_066066387.1">
    <property type="nucleotide sequence ID" value="XM_066210290.1"/>
</dbReference>
<evidence type="ECO:0000256" key="1">
    <source>
        <dbReference type="ARBA" id="ARBA00004123"/>
    </source>
</evidence>
<organism evidence="8 9">
    <name type="scientific">Cryptococcus depauperatus CBS 7841</name>
    <dbReference type="NCBI Taxonomy" id="1295531"/>
    <lineage>
        <taxon>Eukaryota</taxon>
        <taxon>Fungi</taxon>
        <taxon>Dikarya</taxon>
        <taxon>Basidiomycota</taxon>
        <taxon>Agaricomycotina</taxon>
        <taxon>Tremellomycetes</taxon>
        <taxon>Tremellales</taxon>
        <taxon>Cryptococcaceae</taxon>
        <taxon>Cryptococcus</taxon>
    </lineage>
</organism>
<feature type="region of interest" description="Disordered" evidence="6">
    <location>
        <begin position="244"/>
        <end position="264"/>
    </location>
</feature>
<evidence type="ECO:0000259" key="7">
    <source>
        <dbReference type="PROSITE" id="PS50066"/>
    </source>
</evidence>
<feature type="compositionally biased region" description="Polar residues" evidence="6">
    <location>
        <begin position="99"/>
        <end position="111"/>
    </location>
</feature>
<keyword evidence="2" id="KW-0805">Transcription regulation</keyword>
<feature type="compositionally biased region" description="Basic residues" evidence="6">
    <location>
        <begin position="334"/>
        <end position="346"/>
    </location>
</feature>
<dbReference type="EMBL" id="CP143784">
    <property type="protein sequence ID" value="WVN85687.1"/>
    <property type="molecule type" value="Genomic_DNA"/>
</dbReference>
<dbReference type="AlphaFoldDB" id="A0AAJ8JNQ7"/>
<accession>A0AAJ8JNQ7</accession>
<proteinExistence type="predicted"/>
<dbReference type="GO" id="GO:0046983">
    <property type="term" value="F:protein dimerization activity"/>
    <property type="evidence" value="ECO:0007669"/>
    <property type="project" value="InterPro"/>
</dbReference>
<keyword evidence="4" id="KW-0804">Transcription</keyword>
<feature type="compositionally biased region" description="Low complexity" evidence="6">
    <location>
        <begin position="285"/>
        <end position="317"/>
    </location>
</feature>
<dbReference type="InterPro" id="IPR050142">
    <property type="entry name" value="MADS-box/MEF2_TF"/>
</dbReference>
<dbReference type="SUPFAM" id="SSF55455">
    <property type="entry name" value="SRF-like"/>
    <property type="match status" value="1"/>
</dbReference>
<dbReference type="Pfam" id="PF00319">
    <property type="entry name" value="SRF-TF"/>
    <property type="match status" value="1"/>
</dbReference>
<dbReference type="GO" id="GO:0045944">
    <property type="term" value="P:positive regulation of transcription by RNA polymerase II"/>
    <property type="evidence" value="ECO:0007669"/>
    <property type="project" value="InterPro"/>
</dbReference>
<keyword evidence="9" id="KW-1185">Reference proteome</keyword>
<sequence>MAHSSPHSRLHPHAQLSINPSPRTVSITMEDYIADDKDEHQLNMDMVHDFGADGMGVDMRDFTSDHQNEIDDRSLLGHHVDNPSLTHHSPTPPHPSTSAANLPNHPSSSGMQAIDMFQTETGLEGGDDEEDDGELGELSTGAKRRRGEGTAFEVEKDNPSRRKIKIEYIGDKSRRHITFSKRKAGIMKKAYELSILTGTQVLLLVVSETGLVYTFTTSKLQPLVQKAEGKSLIQACLNAPDGYGPDGERLSGPVPATNSKKGGLAIRPHKLTAEASAAMAASQAASASQSQIQHHHQLQAQAQAQAHLQAQHHQQQLDSTTSLGRGSISSPTNRPKKRLPSSKRRQASTSAPNSSDPGSGDLPNIEIPPVPPMPDMHRPQTPHSQHSRIVEPTLQSPLSAGFHIPPEYRQPHYYPHPPPEAGYYYPPTPNSHPVAPPGVHSQMHHQGASHPHQGAPGSNEDQGGPYVIGMFQERGERERLMKICSVINL</sequence>
<evidence type="ECO:0000256" key="3">
    <source>
        <dbReference type="ARBA" id="ARBA00023125"/>
    </source>
</evidence>
<evidence type="ECO:0000256" key="2">
    <source>
        <dbReference type="ARBA" id="ARBA00023015"/>
    </source>
</evidence>
<dbReference type="PROSITE" id="PS50066">
    <property type="entry name" value="MADS_BOX_2"/>
    <property type="match status" value="1"/>
</dbReference>
<dbReference type="CDD" id="cd00266">
    <property type="entry name" value="MADS_SRF_like"/>
    <property type="match status" value="1"/>
</dbReference>
<evidence type="ECO:0000256" key="4">
    <source>
        <dbReference type="ARBA" id="ARBA00023163"/>
    </source>
</evidence>
<dbReference type="Proteomes" id="UP000094043">
    <property type="component" value="Chromosome 1"/>
</dbReference>
<feature type="compositionally biased region" description="Polar residues" evidence="6">
    <location>
        <begin position="318"/>
        <end position="333"/>
    </location>
</feature>
<dbReference type="InterPro" id="IPR002100">
    <property type="entry name" value="TF_MADSbox"/>
</dbReference>
<dbReference type="PROSITE" id="PS00350">
    <property type="entry name" value="MADS_BOX_1"/>
    <property type="match status" value="1"/>
</dbReference>
<feature type="compositionally biased region" description="Pro residues" evidence="6">
    <location>
        <begin position="414"/>
        <end position="436"/>
    </location>
</feature>
<protein>
    <recommendedName>
        <fullName evidence="7">MADS-box domain-containing protein</fullName>
    </recommendedName>
</protein>
<dbReference type="KEGG" id="cdep:91085050"/>
<reference evidence="8" key="3">
    <citation type="submission" date="2024-01" db="EMBL/GenBank/DDBJ databases">
        <authorList>
            <person name="Coelho M.A."/>
            <person name="David-Palma M."/>
            <person name="Shea T."/>
            <person name="Sun S."/>
            <person name="Cuomo C.A."/>
            <person name="Heitman J."/>
        </authorList>
    </citation>
    <scope>NUCLEOTIDE SEQUENCE</scope>
    <source>
        <strain evidence="8">CBS 7841</strain>
    </source>
</reference>
<feature type="region of interest" description="Disordered" evidence="6">
    <location>
        <begin position="76"/>
        <end position="153"/>
    </location>
</feature>
<dbReference type="PANTHER" id="PTHR48019">
    <property type="entry name" value="SERUM RESPONSE FACTOR HOMOLOG"/>
    <property type="match status" value="1"/>
</dbReference>
<feature type="region of interest" description="Disordered" evidence="6">
    <location>
        <begin position="1"/>
        <end position="23"/>
    </location>
</feature>
<reference evidence="8" key="2">
    <citation type="journal article" date="2022" name="Elife">
        <title>Obligate sexual reproduction of a homothallic fungus closely related to the Cryptococcus pathogenic species complex.</title>
        <authorList>
            <person name="Passer A.R."/>
            <person name="Clancey S.A."/>
            <person name="Shea T."/>
            <person name="David-Palma M."/>
            <person name="Averette A.F."/>
            <person name="Boekhout T."/>
            <person name="Porcel B.M."/>
            <person name="Nowrousian M."/>
            <person name="Cuomo C.A."/>
            <person name="Sun S."/>
            <person name="Heitman J."/>
            <person name="Coelho M.A."/>
        </authorList>
    </citation>
    <scope>NUCLEOTIDE SEQUENCE</scope>
    <source>
        <strain evidence="8">CBS 7841</strain>
    </source>
</reference>
<dbReference type="SMART" id="SM00432">
    <property type="entry name" value="MADS"/>
    <property type="match status" value="1"/>
</dbReference>
<dbReference type="GO" id="GO:0000987">
    <property type="term" value="F:cis-regulatory region sequence-specific DNA binding"/>
    <property type="evidence" value="ECO:0007669"/>
    <property type="project" value="InterPro"/>
</dbReference>
<reference evidence="8" key="1">
    <citation type="submission" date="2016-06" db="EMBL/GenBank/DDBJ databases">
        <authorList>
            <person name="Cuomo C."/>
            <person name="Litvintseva A."/>
            <person name="Heitman J."/>
            <person name="Chen Y."/>
            <person name="Sun S."/>
            <person name="Springer D."/>
            <person name="Dromer F."/>
            <person name="Young S."/>
            <person name="Zeng Q."/>
            <person name="Chapman S."/>
            <person name="Gujja S."/>
            <person name="Saif S."/>
            <person name="Birren B."/>
        </authorList>
    </citation>
    <scope>NUCLEOTIDE SEQUENCE</scope>
    <source>
        <strain evidence="8">CBS 7841</strain>
    </source>
</reference>
<dbReference type="FunFam" id="3.40.1810.10:FF:000002">
    <property type="entry name" value="Serum response factor b"/>
    <property type="match status" value="1"/>
</dbReference>
<feature type="domain" description="MADS-box" evidence="7">
    <location>
        <begin position="159"/>
        <end position="219"/>
    </location>
</feature>
<feature type="region of interest" description="Disordered" evidence="6">
    <location>
        <begin position="285"/>
        <end position="462"/>
    </location>
</feature>
<evidence type="ECO:0000256" key="6">
    <source>
        <dbReference type="SAM" id="MobiDB-lite"/>
    </source>
</evidence>
<dbReference type="InterPro" id="IPR036879">
    <property type="entry name" value="TF_MADSbox_sf"/>
</dbReference>
<name>A0AAJ8JNQ7_9TREE</name>
<feature type="compositionally biased region" description="Polar residues" evidence="6">
    <location>
        <begin position="347"/>
        <end position="357"/>
    </location>
</feature>
<dbReference type="GO" id="GO:0000981">
    <property type="term" value="F:DNA-binding transcription factor activity, RNA polymerase II-specific"/>
    <property type="evidence" value="ECO:0007669"/>
    <property type="project" value="InterPro"/>
</dbReference>
<dbReference type="InterPro" id="IPR033897">
    <property type="entry name" value="SRF-like_MADS-box"/>
</dbReference>
<evidence type="ECO:0000313" key="9">
    <source>
        <dbReference type="Proteomes" id="UP000094043"/>
    </source>
</evidence>
<feature type="compositionally biased region" description="Basic residues" evidence="6">
    <location>
        <begin position="1"/>
        <end position="12"/>
    </location>
</feature>
<comment type="subcellular location">
    <subcellularLocation>
        <location evidence="1">Nucleus</location>
    </subcellularLocation>
</comment>